<feature type="compositionally biased region" description="Low complexity" evidence="1">
    <location>
        <begin position="125"/>
        <end position="134"/>
    </location>
</feature>
<protein>
    <submittedName>
        <fullName evidence="2">(northern house mosquito) hypothetical protein</fullName>
    </submittedName>
</protein>
<dbReference type="EMBL" id="HBUE01094711">
    <property type="protein sequence ID" value="CAG6482912.1"/>
    <property type="molecule type" value="Transcribed_RNA"/>
</dbReference>
<proteinExistence type="predicted"/>
<feature type="region of interest" description="Disordered" evidence="1">
    <location>
        <begin position="1"/>
        <end position="145"/>
    </location>
</feature>
<organism evidence="2">
    <name type="scientific">Culex pipiens</name>
    <name type="common">House mosquito</name>
    <dbReference type="NCBI Taxonomy" id="7175"/>
    <lineage>
        <taxon>Eukaryota</taxon>
        <taxon>Metazoa</taxon>
        <taxon>Ecdysozoa</taxon>
        <taxon>Arthropoda</taxon>
        <taxon>Hexapoda</taxon>
        <taxon>Insecta</taxon>
        <taxon>Pterygota</taxon>
        <taxon>Neoptera</taxon>
        <taxon>Endopterygota</taxon>
        <taxon>Diptera</taxon>
        <taxon>Nematocera</taxon>
        <taxon>Culicoidea</taxon>
        <taxon>Culicidae</taxon>
        <taxon>Culicinae</taxon>
        <taxon>Culicini</taxon>
        <taxon>Culex</taxon>
        <taxon>Culex</taxon>
    </lineage>
</organism>
<evidence type="ECO:0000256" key="1">
    <source>
        <dbReference type="SAM" id="MobiDB-lite"/>
    </source>
</evidence>
<sequence>MGWRSSLSRKIPATTPRLRRRRPRWGWTRMPTPCGRLPTPRRRCPARVSSAIKSHRPAVDEPRRRREKAPRRPVLPTPAVVPLPLGQPGRTGSRSTSGLPPRTTTSGSSRRAGPRRSRLRPPPSNTTTTTNSPLRPRPPVLPARTVPTISSPLKGAFCFENLFPPTLRFFPLLCCSSLRYSPQNSNATQYKKVHCEARTHHGIITSTRHLLILKATNSC</sequence>
<dbReference type="EMBL" id="HBUE01094714">
    <property type="protein sequence ID" value="CAG6482919.1"/>
    <property type="molecule type" value="Transcribed_RNA"/>
</dbReference>
<dbReference type="AlphaFoldDB" id="A0A8D8BW32"/>
<evidence type="ECO:0000313" key="2">
    <source>
        <dbReference type="EMBL" id="CAG6482919.1"/>
    </source>
</evidence>
<reference evidence="2" key="1">
    <citation type="submission" date="2021-05" db="EMBL/GenBank/DDBJ databases">
        <authorList>
            <person name="Alioto T."/>
            <person name="Alioto T."/>
            <person name="Gomez Garrido J."/>
        </authorList>
    </citation>
    <scope>NUCLEOTIDE SEQUENCE</scope>
</reference>
<dbReference type="EMBL" id="HBUE01094710">
    <property type="protein sequence ID" value="CAG6482909.1"/>
    <property type="molecule type" value="Transcribed_RNA"/>
</dbReference>
<feature type="compositionally biased region" description="Low complexity" evidence="1">
    <location>
        <begin position="93"/>
        <end position="111"/>
    </location>
</feature>
<name>A0A8D8BW32_CULPI</name>
<accession>A0A8D8BW32</accession>